<dbReference type="Pfam" id="PF06821">
    <property type="entry name" value="Ser_hydrolase"/>
    <property type="match status" value="1"/>
</dbReference>
<dbReference type="Gene3D" id="3.40.50.1820">
    <property type="entry name" value="alpha/beta hydrolase"/>
    <property type="match status" value="1"/>
</dbReference>
<dbReference type="GO" id="GO:0016787">
    <property type="term" value="F:hydrolase activity"/>
    <property type="evidence" value="ECO:0007669"/>
    <property type="project" value="InterPro"/>
</dbReference>
<comment type="caution">
    <text evidence="1">The sequence shown here is derived from an EMBL/GenBank/DDBJ whole genome shotgun (WGS) entry which is preliminary data.</text>
</comment>
<dbReference type="SUPFAM" id="SSF53474">
    <property type="entry name" value="alpha/beta-Hydrolases"/>
    <property type="match status" value="1"/>
</dbReference>
<evidence type="ECO:0000313" key="2">
    <source>
        <dbReference type="Proteomes" id="UP000033869"/>
    </source>
</evidence>
<dbReference type="AlphaFoldDB" id="A0A0G0WA62"/>
<accession>A0A0G0WA62</accession>
<gene>
    <name evidence="1" type="ORF">UU65_C0003G0002</name>
</gene>
<protein>
    <recommendedName>
        <fullName evidence="3">Serine hydrolase family protein</fullName>
    </recommendedName>
</protein>
<name>A0A0G0WA62_UNCC2</name>
<dbReference type="InterPro" id="IPR029058">
    <property type="entry name" value="AB_hydrolase_fold"/>
</dbReference>
<reference evidence="1 2" key="1">
    <citation type="journal article" date="2015" name="Nature">
        <title>rRNA introns, odd ribosomes, and small enigmatic genomes across a large radiation of phyla.</title>
        <authorList>
            <person name="Brown C.T."/>
            <person name="Hug L.A."/>
            <person name="Thomas B.C."/>
            <person name="Sharon I."/>
            <person name="Castelle C.J."/>
            <person name="Singh A."/>
            <person name="Wilkins M.J."/>
            <person name="Williams K.H."/>
            <person name="Banfield J.F."/>
        </authorList>
    </citation>
    <scope>NUCLEOTIDE SEQUENCE [LARGE SCALE GENOMIC DNA]</scope>
</reference>
<dbReference type="PANTHER" id="PTHR15394">
    <property type="entry name" value="SERINE HYDROLASE RBBP9"/>
    <property type="match status" value="1"/>
</dbReference>
<dbReference type="EMBL" id="LCBL01000003">
    <property type="protein sequence ID" value="KKS08947.1"/>
    <property type="molecule type" value="Genomic_DNA"/>
</dbReference>
<dbReference type="PANTHER" id="PTHR15394:SF3">
    <property type="entry name" value="SERINE HYDROLASE RBBP9"/>
    <property type="match status" value="1"/>
</dbReference>
<evidence type="ECO:0000313" key="1">
    <source>
        <dbReference type="EMBL" id="KKS08947.1"/>
    </source>
</evidence>
<proteinExistence type="predicted"/>
<dbReference type="Proteomes" id="UP000033869">
    <property type="component" value="Unassembled WGS sequence"/>
</dbReference>
<evidence type="ECO:0008006" key="3">
    <source>
        <dbReference type="Google" id="ProtNLM"/>
    </source>
</evidence>
<dbReference type="InterPro" id="IPR010662">
    <property type="entry name" value="RBBP9/YdeN"/>
</dbReference>
<sequence length="185" mass="21144">MKVILMHGKDTNPNGKWYPWFAGEMKDRSIPAIIPLLPKADNPHIEEWMKELEKAKPDEDTIILGHSRGGVAVLRWLEKLPEDKRVKKVILLATNSGFIKKMPIKSEPNHGFYTENGYDFKEIKKHCRNFVVMHSRDDHLVPFASGKENAKALGAKFLVFEDLRHFGGGVEEITELLEEIDNSVI</sequence>
<organism evidence="1 2">
    <name type="scientific">candidate division CPR2 bacterium GW2011_GWC1_41_48</name>
    <dbReference type="NCBI Taxonomy" id="1618344"/>
    <lineage>
        <taxon>Bacteria</taxon>
        <taxon>Bacteria division CPR2</taxon>
    </lineage>
</organism>